<keyword evidence="2 5" id="KW-0812">Transmembrane</keyword>
<dbReference type="InterPro" id="IPR038665">
    <property type="entry name" value="Voltage-dep_anion_channel_sf"/>
</dbReference>
<organism evidence="6">
    <name type="scientific">uncultured organism</name>
    <dbReference type="NCBI Taxonomy" id="155900"/>
    <lineage>
        <taxon>unclassified sequences</taxon>
        <taxon>environmental samples</taxon>
    </lineage>
</organism>
<feature type="transmembrane region" description="Helical" evidence="5">
    <location>
        <begin position="12"/>
        <end position="33"/>
    </location>
</feature>
<feature type="transmembrane region" description="Helical" evidence="5">
    <location>
        <begin position="172"/>
        <end position="191"/>
    </location>
</feature>
<keyword evidence="4 5" id="KW-0472">Membrane</keyword>
<feature type="transmembrane region" description="Helical" evidence="5">
    <location>
        <begin position="146"/>
        <end position="166"/>
    </location>
</feature>
<evidence type="ECO:0000313" key="6">
    <source>
        <dbReference type="EMBL" id="QEA04653.1"/>
    </source>
</evidence>
<evidence type="ECO:0000256" key="1">
    <source>
        <dbReference type="ARBA" id="ARBA00004141"/>
    </source>
</evidence>
<name>A0A5B8R9I7_9ZZZZ</name>
<dbReference type="EMBL" id="MN079087">
    <property type="protein sequence ID" value="QEA04653.1"/>
    <property type="molecule type" value="Genomic_DNA"/>
</dbReference>
<feature type="transmembrane region" description="Helical" evidence="5">
    <location>
        <begin position="262"/>
        <end position="281"/>
    </location>
</feature>
<dbReference type="AlphaFoldDB" id="A0A5B8R9I7"/>
<feature type="transmembrane region" description="Helical" evidence="5">
    <location>
        <begin position="113"/>
        <end position="134"/>
    </location>
</feature>
<evidence type="ECO:0000256" key="2">
    <source>
        <dbReference type="ARBA" id="ARBA00022692"/>
    </source>
</evidence>
<feature type="transmembrane region" description="Helical" evidence="5">
    <location>
        <begin position="45"/>
        <end position="67"/>
    </location>
</feature>
<evidence type="ECO:0000256" key="4">
    <source>
        <dbReference type="ARBA" id="ARBA00023136"/>
    </source>
</evidence>
<feature type="transmembrane region" description="Helical" evidence="5">
    <location>
        <begin position="230"/>
        <end position="250"/>
    </location>
</feature>
<reference evidence="6" key="1">
    <citation type="submission" date="2019-06" db="EMBL/GenBank/DDBJ databases">
        <authorList>
            <person name="Murdoch R.W."/>
            <person name="Fathepure B."/>
        </authorList>
    </citation>
    <scope>NUCLEOTIDE SEQUENCE</scope>
</reference>
<protein>
    <submittedName>
        <fullName evidence="6">Tellurite resistance protein TehA</fullName>
    </submittedName>
</protein>
<gene>
    <name evidence="6" type="primary">tehA</name>
    <name evidence="6" type="ORF">KBTEX_00961</name>
</gene>
<comment type="subcellular location">
    <subcellularLocation>
        <location evidence="1">Membrane</location>
        <topology evidence="1">Multi-pass membrane protein</topology>
    </subcellularLocation>
</comment>
<dbReference type="PANTHER" id="PTHR37955">
    <property type="entry name" value="TELLURITE RESISTANCE PROTEIN TEHA"/>
    <property type="match status" value="1"/>
</dbReference>
<proteinExistence type="predicted"/>
<dbReference type="GO" id="GO:0046583">
    <property type="term" value="F:monoatomic cation efflux transmembrane transporter activity"/>
    <property type="evidence" value="ECO:0007669"/>
    <property type="project" value="TreeGrafter"/>
</dbReference>
<dbReference type="InterPro" id="IPR052951">
    <property type="entry name" value="Tellurite_res_ion_channel"/>
</dbReference>
<feature type="transmembrane region" description="Helical" evidence="5">
    <location>
        <begin position="88"/>
        <end position="107"/>
    </location>
</feature>
<feature type="transmembrane region" description="Helical" evidence="5">
    <location>
        <begin position="203"/>
        <end position="224"/>
    </location>
</feature>
<keyword evidence="3 5" id="KW-1133">Transmembrane helix</keyword>
<dbReference type="GO" id="GO:0005886">
    <property type="term" value="C:plasma membrane"/>
    <property type="evidence" value="ECO:0007669"/>
    <property type="project" value="TreeGrafter"/>
</dbReference>
<sequence>MKALAPGPGDRLGHFPVSMFAIVMGLAGLAIAWERAARVTGVPAAVAPVLATSVAAVFIVLLGVYAAKLLRRRADVLAELHHPVKLSFFPTISISLVLLGTLALVHAPAVAPWLWGAGAAAQLAFTLYIVGAWLHQERFEIVHVSPAWFIPAVGNILVPIAGVPLGLAELSWFFFSVGVMFWLVLLTIVVYRMIFHQPLPATLMPTLFILVAPPAVGFVAYVQLTGGVDAFARVLFHTGLFLLLLLLTQWRRFTRLRFAISWWAYSFPLAAMTVAAFGLHASDSRSWVLVLACALLALVTAVVAGLIVRTGIAVLRHEICRPEPDTERTSAALYLI</sequence>
<dbReference type="CDD" id="cd09323">
    <property type="entry name" value="TDT_SLAC1_like"/>
    <property type="match status" value="1"/>
</dbReference>
<accession>A0A5B8R9I7</accession>
<evidence type="ECO:0000256" key="5">
    <source>
        <dbReference type="SAM" id="Phobius"/>
    </source>
</evidence>
<dbReference type="Gene3D" id="1.50.10.150">
    <property type="entry name" value="Voltage-dependent anion channel"/>
    <property type="match status" value="1"/>
</dbReference>
<dbReference type="Pfam" id="PF03595">
    <property type="entry name" value="SLAC1"/>
    <property type="match status" value="1"/>
</dbReference>
<evidence type="ECO:0000256" key="3">
    <source>
        <dbReference type="ARBA" id="ARBA00022989"/>
    </source>
</evidence>
<dbReference type="PANTHER" id="PTHR37955:SF1">
    <property type="entry name" value="DEP DOMAIN-CONTAINING PROTEIN"/>
    <property type="match status" value="1"/>
</dbReference>
<dbReference type="InterPro" id="IPR004695">
    <property type="entry name" value="SLAC1/Mae1/Ssu1/TehA"/>
</dbReference>
<feature type="transmembrane region" description="Helical" evidence="5">
    <location>
        <begin position="287"/>
        <end position="308"/>
    </location>
</feature>